<organism evidence="3 4">
    <name type="scientific">Nocardiopsis flavescens</name>
    <dbReference type="NCBI Taxonomy" id="758803"/>
    <lineage>
        <taxon>Bacteria</taxon>
        <taxon>Bacillati</taxon>
        <taxon>Actinomycetota</taxon>
        <taxon>Actinomycetes</taxon>
        <taxon>Streptosporangiales</taxon>
        <taxon>Nocardiopsidaceae</taxon>
        <taxon>Nocardiopsis</taxon>
    </lineage>
</organism>
<sequence length="157" mass="17536">MNIDLSDPGLWVAVAALIVAILAWWQARRSANSDTKQAAFAEEDRRGRLADWRPERVDKPFLEVHADGARRGRIVNSGDELALNVRVYGDRVDLEGHADEVAPEHGVEFEYGVVSKNDETPLPESFEVRVVWDRPESVGGGRRVRLVPFDPSGLPRP</sequence>
<dbReference type="EMBL" id="FQZK01000007">
    <property type="protein sequence ID" value="SHJ58028.1"/>
    <property type="molecule type" value="Genomic_DNA"/>
</dbReference>
<dbReference type="Proteomes" id="UP000184452">
    <property type="component" value="Unassembled WGS sequence"/>
</dbReference>
<dbReference type="AlphaFoldDB" id="A0A1M6KGH0"/>
<accession>A0A1M6KGH0</accession>
<dbReference type="OrthoDB" id="3436133at2"/>
<evidence type="ECO:0000313" key="4">
    <source>
        <dbReference type="Proteomes" id="UP000184452"/>
    </source>
</evidence>
<keyword evidence="2" id="KW-0472">Membrane</keyword>
<evidence type="ECO:0000313" key="3">
    <source>
        <dbReference type="EMBL" id="SHJ58028.1"/>
    </source>
</evidence>
<feature type="region of interest" description="Disordered" evidence="1">
    <location>
        <begin position="138"/>
        <end position="157"/>
    </location>
</feature>
<dbReference type="RefSeq" id="WP_073379797.1">
    <property type="nucleotide sequence ID" value="NZ_FQZK01000007.1"/>
</dbReference>
<reference evidence="3 4" key="1">
    <citation type="submission" date="2016-11" db="EMBL/GenBank/DDBJ databases">
        <authorList>
            <person name="Jaros S."/>
            <person name="Januszkiewicz K."/>
            <person name="Wedrychowicz H."/>
        </authorList>
    </citation>
    <scope>NUCLEOTIDE SEQUENCE [LARGE SCALE GENOMIC DNA]</scope>
    <source>
        <strain evidence="3 4">CGMCC 4.5723</strain>
    </source>
</reference>
<protein>
    <submittedName>
        <fullName evidence="3">Uncharacterized protein</fullName>
    </submittedName>
</protein>
<keyword evidence="4" id="KW-1185">Reference proteome</keyword>
<gene>
    <name evidence="3" type="ORF">SAMN05421803_107164</name>
</gene>
<dbReference type="STRING" id="758803.SAMN05421803_107164"/>
<evidence type="ECO:0000256" key="2">
    <source>
        <dbReference type="SAM" id="Phobius"/>
    </source>
</evidence>
<proteinExistence type="predicted"/>
<keyword evidence="2" id="KW-1133">Transmembrane helix</keyword>
<keyword evidence="2" id="KW-0812">Transmembrane</keyword>
<evidence type="ECO:0000256" key="1">
    <source>
        <dbReference type="SAM" id="MobiDB-lite"/>
    </source>
</evidence>
<feature type="transmembrane region" description="Helical" evidence="2">
    <location>
        <begin position="9"/>
        <end position="27"/>
    </location>
</feature>
<name>A0A1M6KGH0_9ACTN</name>